<feature type="domain" description="BTB" evidence="2">
    <location>
        <begin position="24"/>
        <end position="99"/>
    </location>
</feature>
<dbReference type="InterPro" id="IPR011333">
    <property type="entry name" value="SKP1/BTB/POZ_sf"/>
</dbReference>
<dbReference type="SMART" id="SM00225">
    <property type="entry name" value="BTB"/>
    <property type="match status" value="1"/>
</dbReference>
<sequence length="410" mass="48369">MIDNKLLQKLSQNLLEILDDDEYCDITIEVGNDPYVKIFRAHMVILNYRSPYLRRILSTNKKRNDETLIQIKLPNISPETFLLNKISYYFINQFLKLFYFRYIYGGMLPLEEYDTFDIIKILVAANELSLRDLVVYLQSFLVKNEAKWIEKNFNLIYRTSFENDSFLKLQKYCTDLIIRDPDKILKSLDFSTIPEKLLILLIQSDNIQMSEVQIWDHVLKWGLAQNPELSSNPSNYSKDDFISLKNTLKQCIPFIRFYNLTSKEFLDKVLPYKKVLPKDLYTDLLETFLNLHPDSKPIAKSKSRNINLKKLKEPNNSEYNSTYKSKPNKKKVGKKALKREYQSEESNNFEYYSSYEESKSNKKKVGKKALKLEYLSEESIISESDSSYEESIIFESDSSYEESKSNKKKI</sequence>
<dbReference type="Pfam" id="PF00651">
    <property type="entry name" value="BTB"/>
    <property type="match status" value="1"/>
</dbReference>
<name>A0A397SZ80_9GLOM</name>
<organism evidence="3 4">
    <name type="scientific">Glomus cerebriforme</name>
    <dbReference type="NCBI Taxonomy" id="658196"/>
    <lineage>
        <taxon>Eukaryota</taxon>
        <taxon>Fungi</taxon>
        <taxon>Fungi incertae sedis</taxon>
        <taxon>Mucoromycota</taxon>
        <taxon>Glomeromycotina</taxon>
        <taxon>Glomeromycetes</taxon>
        <taxon>Glomerales</taxon>
        <taxon>Glomeraceae</taxon>
        <taxon>Glomus</taxon>
    </lineage>
</organism>
<feature type="compositionally biased region" description="Basic residues" evidence="1">
    <location>
        <begin position="326"/>
        <end position="337"/>
    </location>
</feature>
<evidence type="ECO:0000259" key="2">
    <source>
        <dbReference type="PROSITE" id="PS50097"/>
    </source>
</evidence>
<dbReference type="InterPro" id="IPR051481">
    <property type="entry name" value="BTB-POZ/Galectin-3-binding"/>
</dbReference>
<evidence type="ECO:0000313" key="4">
    <source>
        <dbReference type="Proteomes" id="UP000265703"/>
    </source>
</evidence>
<accession>A0A397SZ80</accession>
<feature type="compositionally biased region" description="Low complexity" evidence="1">
    <location>
        <begin position="380"/>
        <end position="397"/>
    </location>
</feature>
<dbReference type="CDD" id="cd18186">
    <property type="entry name" value="BTB_POZ_ZBTB_KLHL-like"/>
    <property type="match status" value="1"/>
</dbReference>
<dbReference type="PANTHER" id="PTHR24410">
    <property type="entry name" value="HL07962P-RELATED"/>
    <property type="match status" value="1"/>
</dbReference>
<dbReference type="SUPFAM" id="SSF54695">
    <property type="entry name" value="POZ domain"/>
    <property type="match status" value="1"/>
</dbReference>
<comment type="caution">
    <text evidence="3">The sequence shown here is derived from an EMBL/GenBank/DDBJ whole genome shotgun (WGS) entry which is preliminary data.</text>
</comment>
<dbReference type="InterPro" id="IPR011705">
    <property type="entry name" value="BACK"/>
</dbReference>
<protein>
    <recommendedName>
        <fullName evidence="2">BTB domain-containing protein</fullName>
    </recommendedName>
</protein>
<evidence type="ECO:0000256" key="1">
    <source>
        <dbReference type="SAM" id="MobiDB-lite"/>
    </source>
</evidence>
<dbReference type="PANTHER" id="PTHR24410:SF23">
    <property type="entry name" value="BTB DOMAIN-CONTAINING PROTEIN-RELATED"/>
    <property type="match status" value="1"/>
</dbReference>
<feature type="compositionally biased region" description="Basic and acidic residues" evidence="1">
    <location>
        <begin position="401"/>
        <end position="410"/>
    </location>
</feature>
<feature type="region of interest" description="Disordered" evidence="1">
    <location>
        <begin position="380"/>
        <end position="410"/>
    </location>
</feature>
<dbReference type="Pfam" id="PF07707">
    <property type="entry name" value="BACK"/>
    <property type="match status" value="1"/>
</dbReference>
<feature type="region of interest" description="Disordered" evidence="1">
    <location>
        <begin position="302"/>
        <end position="339"/>
    </location>
</feature>
<dbReference type="EMBL" id="QKYT01000150">
    <property type="protein sequence ID" value="RIA91530.1"/>
    <property type="molecule type" value="Genomic_DNA"/>
</dbReference>
<dbReference type="Gene3D" id="3.30.710.10">
    <property type="entry name" value="Potassium Channel Kv1.1, Chain A"/>
    <property type="match status" value="1"/>
</dbReference>
<dbReference type="Gene3D" id="1.25.40.420">
    <property type="match status" value="1"/>
</dbReference>
<dbReference type="AlphaFoldDB" id="A0A397SZ80"/>
<proteinExistence type="predicted"/>
<dbReference type="OrthoDB" id="298084at2759"/>
<dbReference type="PROSITE" id="PS50097">
    <property type="entry name" value="BTB"/>
    <property type="match status" value="1"/>
</dbReference>
<evidence type="ECO:0000313" key="3">
    <source>
        <dbReference type="EMBL" id="RIA91530.1"/>
    </source>
</evidence>
<feature type="non-terminal residue" evidence="3">
    <location>
        <position position="410"/>
    </location>
</feature>
<gene>
    <name evidence="3" type="ORF">C1645_875374</name>
</gene>
<reference evidence="3 4" key="1">
    <citation type="submission" date="2018-06" db="EMBL/GenBank/DDBJ databases">
        <title>Comparative genomics reveals the genomic features of Rhizophagus irregularis, R. cerebriforme, R. diaphanum and Gigaspora rosea, and their symbiotic lifestyle signature.</title>
        <authorList>
            <person name="Morin E."/>
            <person name="San Clemente H."/>
            <person name="Chen E.C.H."/>
            <person name="De La Providencia I."/>
            <person name="Hainaut M."/>
            <person name="Kuo A."/>
            <person name="Kohler A."/>
            <person name="Murat C."/>
            <person name="Tang N."/>
            <person name="Roy S."/>
            <person name="Loubradou J."/>
            <person name="Henrissat B."/>
            <person name="Grigoriev I.V."/>
            <person name="Corradi N."/>
            <person name="Roux C."/>
            <person name="Martin F.M."/>
        </authorList>
    </citation>
    <scope>NUCLEOTIDE SEQUENCE [LARGE SCALE GENOMIC DNA]</scope>
    <source>
        <strain evidence="3 4">DAOM 227022</strain>
    </source>
</reference>
<dbReference type="Proteomes" id="UP000265703">
    <property type="component" value="Unassembled WGS sequence"/>
</dbReference>
<dbReference type="InterPro" id="IPR000210">
    <property type="entry name" value="BTB/POZ_dom"/>
</dbReference>
<keyword evidence="4" id="KW-1185">Reference proteome</keyword>